<dbReference type="EMBL" id="CP097331">
    <property type="protein sequence ID" value="URF07992.1"/>
    <property type="molecule type" value="Genomic_DNA"/>
</dbReference>
<dbReference type="PANTHER" id="PTHR30126:SF2">
    <property type="entry name" value="HTH-TYPE TRANSCRIPTIONAL REGULATOR YJIE"/>
    <property type="match status" value="1"/>
</dbReference>
<dbReference type="InterPro" id="IPR005119">
    <property type="entry name" value="LysR_subst-bd"/>
</dbReference>
<keyword evidence="2" id="KW-0805">Transcription regulation</keyword>
<feature type="domain" description="HTH lysR-type" evidence="5">
    <location>
        <begin position="1"/>
        <end position="58"/>
    </location>
</feature>
<dbReference type="Proteomes" id="UP001056132">
    <property type="component" value="Chromosome 2"/>
</dbReference>
<reference evidence="6" key="2">
    <citation type="submission" date="2022-05" db="EMBL/GenBank/DDBJ databases">
        <authorList>
            <person name="Kunte H.-J."/>
        </authorList>
    </citation>
    <scope>NUCLEOTIDE SEQUENCE</scope>
    <source>
        <strain evidence="6">G5</strain>
    </source>
</reference>
<evidence type="ECO:0000256" key="3">
    <source>
        <dbReference type="ARBA" id="ARBA00023125"/>
    </source>
</evidence>
<keyword evidence="3" id="KW-0238">DNA-binding</keyword>
<dbReference type="PROSITE" id="PS50931">
    <property type="entry name" value="HTH_LYSR"/>
    <property type="match status" value="1"/>
</dbReference>
<dbReference type="Pfam" id="PF00126">
    <property type="entry name" value="HTH_1"/>
    <property type="match status" value="1"/>
</dbReference>
<evidence type="ECO:0000256" key="1">
    <source>
        <dbReference type="ARBA" id="ARBA00009437"/>
    </source>
</evidence>
<organism evidence="6 7">
    <name type="scientific">Cupriavidus campinensis</name>
    <dbReference type="NCBI Taxonomy" id="151783"/>
    <lineage>
        <taxon>Bacteria</taxon>
        <taxon>Pseudomonadati</taxon>
        <taxon>Pseudomonadota</taxon>
        <taxon>Betaproteobacteria</taxon>
        <taxon>Burkholderiales</taxon>
        <taxon>Burkholderiaceae</taxon>
        <taxon>Cupriavidus</taxon>
    </lineage>
</organism>
<gene>
    <name evidence="6" type="ORF">M5D45_22825</name>
</gene>
<dbReference type="SUPFAM" id="SSF46785">
    <property type="entry name" value="Winged helix' DNA-binding domain"/>
    <property type="match status" value="1"/>
</dbReference>
<dbReference type="GO" id="GO:0003700">
    <property type="term" value="F:DNA-binding transcription factor activity"/>
    <property type="evidence" value="ECO:0007669"/>
    <property type="project" value="InterPro"/>
</dbReference>
<evidence type="ECO:0000256" key="4">
    <source>
        <dbReference type="ARBA" id="ARBA00023163"/>
    </source>
</evidence>
<dbReference type="SUPFAM" id="SSF53850">
    <property type="entry name" value="Periplasmic binding protein-like II"/>
    <property type="match status" value="1"/>
</dbReference>
<dbReference type="Gene3D" id="3.40.190.10">
    <property type="entry name" value="Periplasmic binding protein-like II"/>
    <property type="match status" value="2"/>
</dbReference>
<dbReference type="InterPro" id="IPR000847">
    <property type="entry name" value="LysR_HTH_N"/>
</dbReference>
<dbReference type="RefSeq" id="WP_211942559.1">
    <property type="nucleotide sequence ID" value="NZ_CAJPVH010000001.1"/>
</dbReference>
<sequence>MQLKWIEDLLVLERTRSFSRAAELRHITQSALSRRIRSLEDWVGAELVDRNTYPLALTRAGAAFCETAGQAADLLLDARAALRREASLPGNAIDIAAGHTLSLAFLPAWLKRCQQRFGDFHARVVAANVLDAVVALSEGHCDLMLGYNHPRVPVSLDAERFLSLTVGADTLLPVSAPRPDGRPRYAVPPATRGDAPPIPFLAYTPNTTLGRVLDTVLEAHNAHRGLVRCYEADMAMLLLKMATEGHGLAWLPLSTAAEALADGTLVHAGDASWYAELEIVAYRPVISSNPTLLEFWRMLETPGSATPRLVASRAEVPAVLASAA</sequence>
<dbReference type="InterPro" id="IPR036388">
    <property type="entry name" value="WH-like_DNA-bd_sf"/>
</dbReference>
<keyword evidence="4" id="KW-0804">Transcription</keyword>
<evidence type="ECO:0000259" key="5">
    <source>
        <dbReference type="PROSITE" id="PS50931"/>
    </source>
</evidence>
<dbReference type="Gene3D" id="1.10.10.10">
    <property type="entry name" value="Winged helix-like DNA-binding domain superfamily/Winged helix DNA-binding domain"/>
    <property type="match status" value="1"/>
</dbReference>
<comment type="similarity">
    <text evidence="1">Belongs to the LysR transcriptional regulatory family.</text>
</comment>
<evidence type="ECO:0000313" key="6">
    <source>
        <dbReference type="EMBL" id="URF07992.1"/>
    </source>
</evidence>
<dbReference type="PANTHER" id="PTHR30126">
    <property type="entry name" value="HTH-TYPE TRANSCRIPTIONAL REGULATOR"/>
    <property type="match status" value="1"/>
</dbReference>
<dbReference type="Pfam" id="PF03466">
    <property type="entry name" value="LysR_substrate"/>
    <property type="match status" value="1"/>
</dbReference>
<evidence type="ECO:0000313" key="7">
    <source>
        <dbReference type="Proteomes" id="UP001056132"/>
    </source>
</evidence>
<dbReference type="AlphaFoldDB" id="A0AAE9L4C6"/>
<proteinExistence type="inferred from homology"/>
<accession>A0AAE9L4C6</accession>
<protein>
    <submittedName>
        <fullName evidence="6">LysR substrate-binding domain-containing protein</fullName>
    </submittedName>
</protein>
<dbReference type="KEGG" id="ccam:M5D45_22825"/>
<dbReference type="InterPro" id="IPR036390">
    <property type="entry name" value="WH_DNA-bd_sf"/>
</dbReference>
<name>A0AAE9L4C6_9BURK</name>
<dbReference type="CDD" id="cd05466">
    <property type="entry name" value="PBP2_LTTR_substrate"/>
    <property type="match status" value="1"/>
</dbReference>
<dbReference type="GO" id="GO:0000976">
    <property type="term" value="F:transcription cis-regulatory region binding"/>
    <property type="evidence" value="ECO:0007669"/>
    <property type="project" value="TreeGrafter"/>
</dbReference>
<reference evidence="6" key="1">
    <citation type="journal article" date="2022" name="Microbiol. Resour. Announc.">
        <title>Genome Sequence of Cupriavidus campinensis Strain G5, a Member of a Bacterial Consortium Capable of Polyethylene Degradation.</title>
        <authorList>
            <person name="Schneider B."/>
            <person name="Pfeiffer F."/>
            <person name="Dyall-Smith M."/>
            <person name="Kunte H.J."/>
        </authorList>
    </citation>
    <scope>NUCLEOTIDE SEQUENCE</scope>
    <source>
        <strain evidence="6">G5</strain>
    </source>
</reference>
<evidence type="ECO:0000256" key="2">
    <source>
        <dbReference type="ARBA" id="ARBA00023015"/>
    </source>
</evidence>
<dbReference type="PRINTS" id="PR00039">
    <property type="entry name" value="HTHLYSR"/>
</dbReference>